<evidence type="ECO:0000313" key="3">
    <source>
        <dbReference type="Proteomes" id="UP000729402"/>
    </source>
</evidence>
<gene>
    <name evidence="2" type="ORF">GUJ93_ZPchr0009g1371</name>
</gene>
<keyword evidence="3" id="KW-1185">Reference proteome</keyword>
<dbReference type="Proteomes" id="UP000729402">
    <property type="component" value="Unassembled WGS sequence"/>
</dbReference>
<comment type="caution">
    <text evidence="2">The sequence shown here is derived from an EMBL/GenBank/DDBJ whole genome shotgun (WGS) entry which is preliminary data.</text>
</comment>
<proteinExistence type="predicted"/>
<feature type="region of interest" description="Disordered" evidence="1">
    <location>
        <begin position="1"/>
        <end position="23"/>
    </location>
</feature>
<reference evidence="2" key="2">
    <citation type="submission" date="2021-02" db="EMBL/GenBank/DDBJ databases">
        <authorList>
            <person name="Kimball J.A."/>
            <person name="Haas M.W."/>
            <person name="Macchietto M."/>
            <person name="Kono T."/>
            <person name="Duquette J."/>
            <person name="Shao M."/>
        </authorList>
    </citation>
    <scope>NUCLEOTIDE SEQUENCE</scope>
    <source>
        <tissue evidence="2">Fresh leaf tissue</tissue>
    </source>
</reference>
<organism evidence="2 3">
    <name type="scientific">Zizania palustris</name>
    <name type="common">Northern wild rice</name>
    <dbReference type="NCBI Taxonomy" id="103762"/>
    <lineage>
        <taxon>Eukaryota</taxon>
        <taxon>Viridiplantae</taxon>
        <taxon>Streptophyta</taxon>
        <taxon>Embryophyta</taxon>
        <taxon>Tracheophyta</taxon>
        <taxon>Spermatophyta</taxon>
        <taxon>Magnoliopsida</taxon>
        <taxon>Liliopsida</taxon>
        <taxon>Poales</taxon>
        <taxon>Poaceae</taxon>
        <taxon>BOP clade</taxon>
        <taxon>Oryzoideae</taxon>
        <taxon>Oryzeae</taxon>
        <taxon>Zizaniinae</taxon>
        <taxon>Zizania</taxon>
    </lineage>
</organism>
<protein>
    <submittedName>
        <fullName evidence="2">Uncharacterized protein</fullName>
    </submittedName>
</protein>
<name>A0A8J5RQ04_ZIZPA</name>
<evidence type="ECO:0000313" key="2">
    <source>
        <dbReference type="EMBL" id="KAG8050729.1"/>
    </source>
</evidence>
<accession>A0A8J5RQ04</accession>
<sequence>MSRGRRRAGGTKMASGERGEVVDSDVWESGVGWCAAGEVSGTAALDGEGEQPTRASWGTRVGQGCTAEATKGGGKDRR</sequence>
<reference evidence="2" key="1">
    <citation type="journal article" date="2021" name="bioRxiv">
        <title>Whole Genome Assembly and Annotation of Northern Wild Rice, Zizania palustris L., Supports a Whole Genome Duplication in the Zizania Genus.</title>
        <authorList>
            <person name="Haas M."/>
            <person name="Kono T."/>
            <person name="Macchietto M."/>
            <person name="Millas R."/>
            <person name="McGilp L."/>
            <person name="Shao M."/>
            <person name="Duquette J."/>
            <person name="Hirsch C.N."/>
            <person name="Kimball J."/>
        </authorList>
    </citation>
    <scope>NUCLEOTIDE SEQUENCE</scope>
    <source>
        <tissue evidence="2">Fresh leaf tissue</tissue>
    </source>
</reference>
<evidence type="ECO:0000256" key="1">
    <source>
        <dbReference type="SAM" id="MobiDB-lite"/>
    </source>
</evidence>
<feature type="region of interest" description="Disordered" evidence="1">
    <location>
        <begin position="42"/>
        <end position="78"/>
    </location>
</feature>
<dbReference type="EMBL" id="JAAALK010000289">
    <property type="protein sequence ID" value="KAG8050729.1"/>
    <property type="molecule type" value="Genomic_DNA"/>
</dbReference>
<dbReference type="AlphaFoldDB" id="A0A8J5RQ04"/>